<evidence type="ECO:0000313" key="2">
    <source>
        <dbReference type="Proteomes" id="UP000266723"/>
    </source>
</evidence>
<accession>A0ABQ7CB10</accession>
<evidence type="ECO:0000313" key="1">
    <source>
        <dbReference type="EMBL" id="KAF3548418.1"/>
    </source>
</evidence>
<gene>
    <name evidence="1" type="ORF">DY000_02003468</name>
</gene>
<protein>
    <submittedName>
        <fullName evidence="1">Uncharacterized protein</fullName>
    </submittedName>
</protein>
<dbReference type="EMBL" id="QGKV02000832">
    <property type="protein sequence ID" value="KAF3548418.1"/>
    <property type="molecule type" value="Genomic_DNA"/>
</dbReference>
<organism evidence="1 2">
    <name type="scientific">Brassica cretica</name>
    <name type="common">Mustard</name>
    <dbReference type="NCBI Taxonomy" id="69181"/>
    <lineage>
        <taxon>Eukaryota</taxon>
        <taxon>Viridiplantae</taxon>
        <taxon>Streptophyta</taxon>
        <taxon>Embryophyta</taxon>
        <taxon>Tracheophyta</taxon>
        <taxon>Spermatophyta</taxon>
        <taxon>Magnoliopsida</taxon>
        <taxon>eudicotyledons</taxon>
        <taxon>Gunneridae</taxon>
        <taxon>Pentapetalae</taxon>
        <taxon>rosids</taxon>
        <taxon>malvids</taxon>
        <taxon>Brassicales</taxon>
        <taxon>Brassicaceae</taxon>
        <taxon>Brassiceae</taxon>
        <taxon>Brassica</taxon>
    </lineage>
</organism>
<dbReference type="Proteomes" id="UP000266723">
    <property type="component" value="Unassembled WGS sequence"/>
</dbReference>
<comment type="caution">
    <text evidence="1">The sequence shown here is derived from an EMBL/GenBank/DDBJ whole genome shotgun (WGS) entry which is preliminary data.</text>
</comment>
<proteinExistence type="predicted"/>
<reference evidence="1 2" key="1">
    <citation type="journal article" date="2020" name="BMC Genomics">
        <title>Intraspecific diversification of the crop wild relative Brassica cretica Lam. using demographic model selection.</title>
        <authorList>
            <person name="Kioukis A."/>
            <person name="Michalopoulou V.A."/>
            <person name="Briers L."/>
            <person name="Pirintsos S."/>
            <person name="Studholme D.J."/>
            <person name="Pavlidis P."/>
            <person name="Sarris P.F."/>
        </authorList>
    </citation>
    <scope>NUCLEOTIDE SEQUENCE [LARGE SCALE GENOMIC DNA]</scope>
    <source>
        <strain evidence="2">cv. PFS-1207/04</strain>
    </source>
</reference>
<keyword evidence="2" id="KW-1185">Reference proteome</keyword>
<sequence length="137" mass="15482">MALASRIEPVCVCVDTGRGTTFGVLEISTWFIHPYAANNQKLHLRWTLRTENHHCSSTSSEVGSCINPPCNFHHLYICSWLLSIRPQTSSYVLTSEGRSLGRHSFKFIHKSCFLPPPPPEVNAFSRKNPHMPSHPIQ</sequence>
<name>A0ABQ7CB10_BRACR</name>